<dbReference type="EMBL" id="FUZT01000016">
    <property type="protein sequence ID" value="SKC87999.1"/>
    <property type="molecule type" value="Genomic_DNA"/>
</dbReference>
<evidence type="ECO:0000313" key="1">
    <source>
        <dbReference type="EMBL" id="SKC87999.1"/>
    </source>
</evidence>
<keyword evidence="2" id="KW-1185">Reference proteome</keyword>
<sequence>MVKFILKNINISDIMIKKEQVIFNAGVKRRSKRGNSRKSNR</sequence>
<dbReference type="AlphaFoldDB" id="A0A1T5MJE3"/>
<dbReference type="Proteomes" id="UP000190285">
    <property type="component" value="Unassembled WGS sequence"/>
</dbReference>
<name>A0A1T5MJE3_9FIRM</name>
<protein>
    <submittedName>
        <fullName evidence="1">Uncharacterized protein</fullName>
    </submittedName>
</protein>
<organism evidence="1 2">
    <name type="scientific">Maledivibacter halophilus</name>
    <dbReference type="NCBI Taxonomy" id="36842"/>
    <lineage>
        <taxon>Bacteria</taxon>
        <taxon>Bacillati</taxon>
        <taxon>Bacillota</taxon>
        <taxon>Clostridia</taxon>
        <taxon>Peptostreptococcales</taxon>
        <taxon>Caminicellaceae</taxon>
        <taxon>Maledivibacter</taxon>
    </lineage>
</organism>
<accession>A0A1T5MJE3</accession>
<reference evidence="1 2" key="1">
    <citation type="submission" date="2017-02" db="EMBL/GenBank/DDBJ databases">
        <authorList>
            <person name="Peterson S.W."/>
        </authorList>
    </citation>
    <scope>NUCLEOTIDE SEQUENCE [LARGE SCALE GENOMIC DNA]</scope>
    <source>
        <strain evidence="1 2">M1</strain>
    </source>
</reference>
<proteinExistence type="predicted"/>
<evidence type="ECO:0000313" key="2">
    <source>
        <dbReference type="Proteomes" id="UP000190285"/>
    </source>
</evidence>
<gene>
    <name evidence="1" type="ORF">SAMN02194393_04801</name>
</gene>